<sequence>MCYRSLVKYACGCRKSETVVLCDRAEKPVSNFPHRMPKMCLITSGPPVESIEQGKCRPCEVEAWSAKKDGRAEGRTGDLFKEAADEVAYEMEMKETRVEGEGKTQDEERKDSKVKEEAKERVVEGGNAKRSRERGERLSEVEAAEILVKVLDSVEAKKVLDAAAAKLQDTKLLDEKKEVVKEKENEVAKGKEVDELEENMRDADLGKGT</sequence>
<name>A0AAJ0D791_9PEZI</name>
<proteinExistence type="predicted"/>
<gene>
    <name evidence="2" type="ORF">LTR09_010672</name>
</gene>
<keyword evidence="3" id="KW-1185">Reference proteome</keyword>
<dbReference type="Proteomes" id="UP001271007">
    <property type="component" value="Unassembled WGS sequence"/>
</dbReference>
<evidence type="ECO:0000313" key="3">
    <source>
        <dbReference type="Proteomes" id="UP001271007"/>
    </source>
</evidence>
<feature type="region of interest" description="Disordered" evidence="1">
    <location>
        <begin position="93"/>
        <end position="138"/>
    </location>
</feature>
<evidence type="ECO:0000313" key="2">
    <source>
        <dbReference type="EMBL" id="KAK3047997.1"/>
    </source>
</evidence>
<comment type="caution">
    <text evidence="2">The sequence shown here is derived from an EMBL/GenBank/DDBJ whole genome shotgun (WGS) entry which is preliminary data.</text>
</comment>
<feature type="compositionally biased region" description="Basic and acidic residues" evidence="1">
    <location>
        <begin position="93"/>
        <end position="123"/>
    </location>
</feature>
<evidence type="ECO:0000256" key="1">
    <source>
        <dbReference type="SAM" id="MobiDB-lite"/>
    </source>
</evidence>
<dbReference type="AlphaFoldDB" id="A0AAJ0D791"/>
<dbReference type="EMBL" id="JAWDJX010000054">
    <property type="protein sequence ID" value="KAK3047997.1"/>
    <property type="molecule type" value="Genomic_DNA"/>
</dbReference>
<feature type="region of interest" description="Disordered" evidence="1">
    <location>
        <begin position="180"/>
        <end position="209"/>
    </location>
</feature>
<reference evidence="2" key="1">
    <citation type="submission" date="2023-04" db="EMBL/GenBank/DDBJ databases">
        <title>Black Yeasts Isolated from many extreme environments.</title>
        <authorList>
            <person name="Coleine C."/>
            <person name="Stajich J.E."/>
            <person name="Selbmann L."/>
        </authorList>
    </citation>
    <scope>NUCLEOTIDE SEQUENCE</scope>
    <source>
        <strain evidence="2">CCFEE 5312</strain>
    </source>
</reference>
<accession>A0AAJ0D791</accession>
<protein>
    <submittedName>
        <fullName evidence="2">Uncharacterized protein</fullName>
    </submittedName>
</protein>
<organism evidence="2 3">
    <name type="scientific">Extremus antarcticus</name>
    <dbReference type="NCBI Taxonomy" id="702011"/>
    <lineage>
        <taxon>Eukaryota</taxon>
        <taxon>Fungi</taxon>
        <taxon>Dikarya</taxon>
        <taxon>Ascomycota</taxon>
        <taxon>Pezizomycotina</taxon>
        <taxon>Dothideomycetes</taxon>
        <taxon>Dothideomycetidae</taxon>
        <taxon>Mycosphaerellales</taxon>
        <taxon>Extremaceae</taxon>
        <taxon>Extremus</taxon>
    </lineage>
</organism>